<reference evidence="3" key="1">
    <citation type="journal article" date="2019" name="Int. J. Syst. Evol. Microbiol.">
        <title>The Global Catalogue of Microorganisms (GCM) 10K type strain sequencing project: providing services to taxonomists for standard genome sequencing and annotation.</title>
        <authorList>
            <consortium name="The Broad Institute Genomics Platform"/>
            <consortium name="The Broad Institute Genome Sequencing Center for Infectious Disease"/>
            <person name="Wu L."/>
            <person name="Ma J."/>
        </authorList>
    </citation>
    <scope>NUCLEOTIDE SEQUENCE [LARGE SCALE GENOMIC DNA]</scope>
    <source>
        <strain evidence="3">CGMCC 4.1469</strain>
    </source>
</reference>
<proteinExistence type="predicted"/>
<dbReference type="SUPFAM" id="SSF54001">
    <property type="entry name" value="Cysteine proteinases"/>
    <property type="match status" value="1"/>
</dbReference>
<dbReference type="Proteomes" id="UP001596067">
    <property type="component" value="Unassembled WGS sequence"/>
</dbReference>
<evidence type="ECO:0000313" key="3">
    <source>
        <dbReference type="Proteomes" id="UP001596067"/>
    </source>
</evidence>
<comment type="caution">
    <text evidence="2">The sequence shown here is derived from an EMBL/GenBank/DDBJ whole genome shotgun (WGS) entry which is preliminary data.</text>
</comment>
<dbReference type="RefSeq" id="WP_313762707.1">
    <property type="nucleotide sequence ID" value="NZ_BAAAVH010000110.1"/>
</dbReference>
<dbReference type="InterPro" id="IPR002931">
    <property type="entry name" value="Transglutaminase-like"/>
</dbReference>
<accession>A0ABW1ERZ7</accession>
<sequence>MHDQVAQLPDRGRTIEEVVARALLIPGRHREFDVPRAMLAKAYAIDADLLAELLDAGLPHEGGGEELRLNSFDLENVTVELELNCPNWMLMKTLARAFDGELGKDSSSAYAFRTTGRCPEPGHSGECDFAPSAMLDANPGSGEVTWDSPLSFTRRVRLPEEEYWFDDTARALFEPVHRLTFHLLPHELSTDVGFARETGLADCRLASHVLLAETRDAGVEVRGASGLIMAAPFPLQHMWIEVRTADGWTAADPFFLRTLAGWRILDPRVWPEHRSPRRIYWPIDGAPAPEDIVLVTHRGERASSSSRIVNWQAQ</sequence>
<dbReference type="EMBL" id="JBHSOD010000004">
    <property type="protein sequence ID" value="MFC5884383.1"/>
    <property type="molecule type" value="Genomic_DNA"/>
</dbReference>
<dbReference type="InterPro" id="IPR038765">
    <property type="entry name" value="Papain-like_cys_pep_sf"/>
</dbReference>
<name>A0ABW1ERZ7_9ACTN</name>
<keyword evidence="3" id="KW-1185">Reference proteome</keyword>
<dbReference type="Pfam" id="PF01841">
    <property type="entry name" value="Transglut_core"/>
    <property type="match status" value="1"/>
</dbReference>
<evidence type="ECO:0000313" key="2">
    <source>
        <dbReference type="EMBL" id="MFC5884383.1"/>
    </source>
</evidence>
<protein>
    <submittedName>
        <fullName evidence="2">Transglutaminase domain-containing protein</fullName>
    </submittedName>
</protein>
<evidence type="ECO:0000259" key="1">
    <source>
        <dbReference type="Pfam" id="PF01841"/>
    </source>
</evidence>
<organism evidence="2 3">
    <name type="scientific">Kitasatospora aburaviensis</name>
    <dbReference type="NCBI Taxonomy" id="67265"/>
    <lineage>
        <taxon>Bacteria</taxon>
        <taxon>Bacillati</taxon>
        <taxon>Actinomycetota</taxon>
        <taxon>Actinomycetes</taxon>
        <taxon>Kitasatosporales</taxon>
        <taxon>Streptomycetaceae</taxon>
        <taxon>Kitasatospora</taxon>
    </lineage>
</organism>
<feature type="domain" description="Transglutaminase-like" evidence="1">
    <location>
        <begin position="196"/>
        <end position="253"/>
    </location>
</feature>
<gene>
    <name evidence="2" type="ORF">ACFP0N_05200</name>
</gene>